<dbReference type="AlphaFoldDB" id="A0A7J6WS15"/>
<dbReference type="Proteomes" id="UP000554482">
    <property type="component" value="Unassembled WGS sequence"/>
</dbReference>
<evidence type="ECO:0000259" key="2">
    <source>
        <dbReference type="Pfam" id="PF14111"/>
    </source>
</evidence>
<feature type="compositionally biased region" description="Low complexity" evidence="1">
    <location>
        <begin position="332"/>
        <end position="346"/>
    </location>
</feature>
<name>A0A7J6WS15_THATH</name>
<accession>A0A7J6WS15</accession>
<dbReference type="InterPro" id="IPR025558">
    <property type="entry name" value="DUF4283"/>
</dbReference>
<reference evidence="3 4" key="1">
    <citation type="submission" date="2020-06" db="EMBL/GenBank/DDBJ databases">
        <title>Transcriptomic and genomic resources for Thalictrum thalictroides and T. hernandezii: Facilitating candidate gene discovery in an emerging model plant lineage.</title>
        <authorList>
            <person name="Arias T."/>
            <person name="Riano-Pachon D.M."/>
            <person name="Di Stilio V.S."/>
        </authorList>
    </citation>
    <scope>NUCLEOTIDE SEQUENCE [LARGE SCALE GENOMIC DNA]</scope>
    <source>
        <strain evidence="4">cv. WT478/WT964</strain>
        <tissue evidence="3">Leaves</tissue>
    </source>
</reference>
<feature type="compositionally biased region" description="Polar residues" evidence="1">
    <location>
        <begin position="322"/>
        <end position="331"/>
    </location>
</feature>
<keyword evidence="4" id="KW-1185">Reference proteome</keyword>
<proteinExistence type="predicted"/>
<sequence>MRLQIPIAILQENGNQWNHSLIFTLLDGGHHNPNHVMRSVKIKWKIIEVCDMVRAGHNRFICRFSNVNDQERIEEQQPWVVLGSLILMETFSTGMVAANITFERLPLWMSFRGLELEHLHSNTVRFIGEVAGVVTNVLPVGVIPRTAERFQVLVNVNVNEPLVQGRFVNTLSNGDVWVAFRYNNLPTLFYSSCNRLGHTANHQANNTMATLPDERIQSRQLILWPHEQANVDNQATVHARVEPHRDHYQQDEDVNLGPDLMDHNCSHQGPKNRLVSLISSELAFSARPTAFAKPASLPTVGQSPTTSPTTIYFKPTATTLNITQAQPTTTTLPSQLRPRQLQQPLRIQEPSPDTTPPPHRGRGRPPGSTTKNKKANQNEKCKGKMPSDEAESKPLKSKKRKILNAESASSTTPYILEPPPTFIPRRNTIIAATNGTFDNLDLISQMYANTILTNLLIQQGALNPRVLQTLVANTFESNLNQPLPTPNWNPSSPNSTLQGPYHNCIEATSYEPHLNNNNILIPNLIRNLNDIPSIITSPIITSPGTEGPHITHSPSGGIEFGQRYTSGFNLGVQASMFSESPDFASPVVNGIYNQ</sequence>
<gene>
    <name evidence="3" type="ORF">FRX31_010658</name>
</gene>
<feature type="domain" description="DUF4283" evidence="2">
    <location>
        <begin position="15"/>
        <end position="94"/>
    </location>
</feature>
<dbReference type="PANTHER" id="PTHR31286">
    <property type="entry name" value="GLYCINE-RICH CELL WALL STRUCTURAL PROTEIN 1.8-LIKE"/>
    <property type="match status" value="1"/>
</dbReference>
<feature type="non-terminal residue" evidence="3">
    <location>
        <position position="594"/>
    </location>
</feature>
<feature type="region of interest" description="Disordered" evidence="1">
    <location>
        <begin position="322"/>
        <end position="421"/>
    </location>
</feature>
<comment type="caution">
    <text evidence="3">The sequence shown here is derived from an EMBL/GenBank/DDBJ whole genome shotgun (WGS) entry which is preliminary data.</text>
</comment>
<dbReference type="Pfam" id="PF14111">
    <property type="entry name" value="DUF4283"/>
    <property type="match status" value="1"/>
</dbReference>
<evidence type="ECO:0000256" key="1">
    <source>
        <dbReference type="SAM" id="MobiDB-lite"/>
    </source>
</evidence>
<organism evidence="3 4">
    <name type="scientific">Thalictrum thalictroides</name>
    <name type="common">Rue-anemone</name>
    <name type="synonym">Anemone thalictroides</name>
    <dbReference type="NCBI Taxonomy" id="46969"/>
    <lineage>
        <taxon>Eukaryota</taxon>
        <taxon>Viridiplantae</taxon>
        <taxon>Streptophyta</taxon>
        <taxon>Embryophyta</taxon>
        <taxon>Tracheophyta</taxon>
        <taxon>Spermatophyta</taxon>
        <taxon>Magnoliopsida</taxon>
        <taxon>Ranunculales</taxon>
        <taxon>Ranunculaceae</taxon>
        <taxon>Thalictroideae</taxon>
        <taxon>Thalictrum</taxon>
    </lineage>
</organism>
<evidence type="ECO:0000313" key="4">
    <source>
        <dbReference type="Proteomes" id="UP000554482"/>
    </source>
</evidence>
<dbReference type="PANTHER" id="PTHR31286:SF167">
    <property type="entry name" value="OS09G0268800 PROTEIN"/>
    <property type="match status" value="1"/>
</dbReference>
<protein>
    <recommendedName>
        <fullName evidence="2">DUF4283 domain-containing protein</fullName>
    </recommendedName>
</protein>
<feature type="compositionally biased region" description="Basic and acidic residues" evidence="1">
    <location>
        <begin position="376"/>
        <end position="394"/>
    </location>
</feature>
<dbReference type="EMBL" id="JABWDY010011468">
    <property type="protein sequence ID" value="KAF5199757.1"/>
    <property type="molecule type" value="Genomic_DNA"/>
</dbReference>
<dbReference type="InterPro" id="IPR040256">
    <property type="entry name" value="At4g02000-like"/>
</dbReference>
<evidence type="ECO:0000313" key="3">
    <source>
        <dbReference type="EMBL" id="KAF5199757.1"/>
    </source>
</evidence>